<dbReference type="InterPro" id="IPR000073">
    <property type="entry name" value="AB_hydrolase_1"/>
</dbReference>
<dbReference type="PANTHER" id="PTHR43798:SF33">
    <property type="entry name" value="HYDROLASE, PUTATIVE (AFU_ORTHOLOGUE AFUA_2G14860)-RELATED"/>
    <property type="match status" value="1"/>
</dbReference>
<dbReference type="Pfam" id="PF00561">
    <property type="entry name" value="Abhydrolase_1"/>
    <property type="match status" value="1"/>
</dbReference>
<dbReference type="Gene3D" id="3.40.50.1820">
    <property type="entry name" value="alpha/beta hydrolase"/>
    <property type="match status" value="1"/>
</dbReference>
<proteinExistence type="predicted"/>
<dbReference type="SUPFAM" id="SSF53474">
    <property type="entry name" value="alpha/beta-Hydrolases"/>
    <property type="match status" value="1"/>
</dbReference>
<organism evidence="2 3">
    <name type="scientific">Crossiella equi</name>
    <dbReference type="NCBI Taxonomy" id="130796"/>
    <lineage>
        <taxon>Bacteria</taxon>
        <taxon>Bacillati</taxon>
        <taxon>Actinomycetota</taxon>
        <taxon>Actinomycetes</taxon>
        <taxon>Pseudonocardiales</taxon>
        <taxon>Pseudonocardiaceae</taxon>
        <taxon>Crossiella</taxon>
    </lineage>
</organism>
<dbReference type="InterPro" id="IPR029058">
    <property type="entry name" value="AB_hydrolase_fold"/>
</dbReference>
<dbReference type="InterPro" id="IPR050266">
    <property type="entry name" value="AB_hydrolase_sf"/>
</dbReference>
<evidence type="ECO:0000313" key="2">
    <source>
        <dbReference type="EMBL" id="MBP2475644.1"/>
    </source>
</evidence>
<name>A0ABS5AHE5_9PSEU</name>
<reference evidence="2 3" key="1">
    <citation type="submission" date="2021-03" db="EMBL/GenBank/DDBJ databases">
        <title>Sequencing the genomes of 1000 actinobacteria strains.</title>
        <authorList>
            <person name="Klenk H.-P."/>
        </authorList>
    </citation>
    <scope>NUCLEOTIDE SEQUENCE [LARGE SCALE GENOMIC DNA]</scope>
    <source>
        <strain evidence="2 3">DSM 44580</strain>
    </source>
</reference>
<keyword evidence="3" id="KW-1185">Reference proteome</keyword>
<dbReference type="RefSeq" id="WP_086786888.1">
    <property type="nucleotide sequence ID" value="NZ_JAGIOO010000001.1"/>
</dbReference>
<evidence type="ECO:0000259" key="1">
    <source>
        <dbReference type="Pfam" id="PF00561"/>
    </source>
</evidence>
<evidence type="ECO:0000313" key="3">
    <source>
        <dbReference type="Proteomes" id="UP001519363"/>
    </source>
</evidence>
<dbReference type="EMBL" id="JAGIOO010000001">
    <property type="protein sequence ID" value="MBP2475644.1"/>
    <property type="molecule type" value="Genomic_DNA"/>
</dbReference>
<accession>A0ABS5AHE5</accession>
<protein>
    <submittedName>
        <fullName evidence="2">Pimeloyl-ACP methyl ester carboxylesterase</fullName>
    </submittedName>
</protein>
<feature type="domain" description="AB hydrolase-1" evidence="1">
    <location>
        <begin position="15"/>
        <end position="237"/>
    </location>
</feature>
<dbReference type="Proteomes" id="UP001519363">
    <property type="component" value="Unassembled WGS sequence"/>
</dbReference>
<gene>
    <name evidence="2" type="ORF">JOF53_004516</name>
</gene>
<dbReference type="PANTHER" id="PTHR43798">
    <property type="entry name" value="MONOACYLGLYCEROL LIPASE"/>
    <property type="match status" value="1"/>
</dbReference>
<sequence length="257" mass="27389">MTILPHSTAGHGSHHVLAFHGWFGDRTSYDPLLRYVDPEHFTWAAVDQRGYGDAQGTTGAYTTEEVARDGLALADQLGWDSFSVVGHSMGGKVAQHLLALAPGRVRAVVGISPVPAAGAGFDEATAGFFAAAVDDPSVRRAIIDNTTGQRLSGVWLDEMVDRSLANSTKQAFAGYLPDWASTDFHTQVQGDKTPVLAVTGAHDPALSAEVMRGTLLQWFPNARLVDLAEAGHYALDETPLALLAEIEKFLRANGNPG</sequence>
<comment type="caution">
    <text evidence="2">The sequence shown here is derived from an EMBL/GenBank/DDBJ whole genome shotgun (WGS) entry which is preliminary data.</text>
</comment>